<sequence length="194" mass="21352">MEITTEVIKALREETGVSIMQCKKALEEAGGDMEKAKVILRKVSSSIALKKSDRTLGAGAAAAYTHAGNTVVGAVILACETDFVSKNEEFQKLAYEIAMHVAAMNPAFRSREDITEADLKAAQEVFEKEAQNIPEVARAKALQGKIDSYLSERVLLEQPYVKDPSITIRTLMDSAVQKFGEKIEVVRFERLSVK</sequence>
<dbReference type="GO" id="GO:0003746">
    <property type="term" value="F:translation elongation factor activity"/>
    <property type="evidence" value="ECO:0007669"/>
    <property type="project" value="UniProtKB-UniRule"/>
</dbReference>
<keyword evidence="4 5" id="KW-0648">Protein biosynthesis</keyword>
<evidence type="ECO:0000256" key="5">
    <source>
        <dbReference type="HAMAP-Rule" id="MF_00050"/>
    </source>
</evidence>
<dbReference type="PANTHER" id="PTHR11741">
    <property type="entry name" value="ELONGATION FACTOR TS"/>
    <property type="match status" value="1"/>
</dbReference>
<keyword evidence="5" id="KW-0963">Cytoplasm</keyword>
<keyword evidence="3 5" id="KW-0251">Elongation factor</keyword>
<dbReference type="FunFam" id="1.10.8.10:FF:000001">
    <property type="entry name" value="Elongation factor Ts"/>
    <property type="match status" value="1"/>
</dbReference>
<feature type="region of interest" description="Involved in Mg(2+) ion dislocation from EF-Tu" evidence="5">
    <location>
        <begin position="81"/>
        <end position="84"/>
    </location>
</feature>
<evidence type="ECO:0000256" key="4">
    <source>
        <dbReference type="ARBA" id="ARBA00022917"/>
    </source>
</evidence>
<name>A0A1F6EJG5_9BACT</name>
<dbReference type="Proteomes" id="UP000178427">
    <property type="component" value="Unassembled WGS sequence"/>
</dbReference>
<reference evidence="7 8" key="1">
    <citation type="journal article" date="2016" name="Nat. Commun.">
        <title>Thousands of microbial genomes shed light on interconnected biogeochemical processes in an aquifer system.</title>
        <authorList>
            <person name="Anantharaman K."/>
            <person name="Brown C.T."/>
            <person name="Hug L.A."/>
            <person name="Sharon I."/>
            <person name="Castelle C.J."/>
            <person name="Probst A.J."/>
            <person name="Thomas B.C."/>
            <person name="Singh A."/>
            <person name="Wilkins M.J."/>
            <person name="Karaoz U."/>
            <person name="Brodie E.L."/>
            <person name="Williams K.H."/>
            <person name="Hubbard S.S."/>
            <person name="Banfield J.F."/>
        </authorList>
    </citation>
    <scope>NUCLEOTIDE SEQUENCE [LARGE SCALE GENOMIC DNA]</scope>
</reference>
<evidence type="ECO:0000313" key="8">
    <source>
        <dbReference type="Proteomes" id="UP000178427"/>
    </source>
</evidence>
<feature type="domain" description="Translation elongation factor EFTs/EF1B dimerisation" evidence="6">
    <location>
        <begin position="34"/>
        <end position="192"/>
    </location>
</feature>
<organism evidence="7 8">
    <name type="scientific">Candidatus Kaiserbacteria bacterium RIFCSPLOWO2_01_FULL_54_20</name>
    <dbReference type="NCBI Taxonomy" id="1798513"/>
    <lineage>
        <taxon>Bacteria</taxon>
        <taxon>Candidatus Kaiseribacteriota</taxon>
    </lineage>
</organism>
<gene>
    <name evidence="5" type="primary">tsf</name>
    <name evidence="7" type="ORF">A3A40_00935</name>
</gene>
<dbReference type="InterPro" id="IPR001816">
    <property type="entry name" value="Transl_elong_EFTs/EF1B"/>
</dbReference>
<evidence type="ECO:0000256" key="3">
    <source>
        <dbReference type="ARBA" id="ARBA00022768"/>
    </source>
</evidence>
<evidence type="ECO:0000256" key="1">
    <source>
        <dbReference type="ARBA" id="ARBA00005532"/>
    </source>
</evidence>
<evidence type="ECO:0000259" key="6">
    <source>
        <dbReference type="Pfam" id="PF00889"/>
    </source>
</evidence>
<dbReference type="SUPFAM" id="SSF46934">
    <property type="entry name" value="UBA-like"/>
    <property type="match status" value="1"/>
</dbReference>
<dbReference type="InterPro" id="IPR014039">
    <property type="entry name" value="Transl_elong_EFTs/EF1B_dimer"/>
</dbReference>
<dbReference type="Gene3D" id="1.10.8.10">
    <property type="entry name" value="DNA helicase RuvA subunit, C-terminal domain"/>
    <property type="match status" value="1"/>
</dbReference>
<dbReference type="CDD" id="cd14275">
    <property type="entry name" value="UBA_EF-Ts"/>
    <property type="match status" value="1"/>
</dbReference>
<dbReference type="Gene3D" id="3.30.479.20">
    <property type="entry name" value="Elongation factor Ts, dimerisation domain"/>
    <property type="match status" value="1"/>
</dbReference>
<evidence type="ECO:0000256" key="2">
    <source>
        <dbReference type="ARBA" id="ARBA00016956"/>
    </source>
</evidence>
<comment type="caution">
    <text evidence="7">The sequence shown here is derived from an EMBL/GenBank/DDBJ whole genome shotgun (WGS) entry which is preliminary data.</text>
</comment>
<dbReference type="AlphaFoldDB" id="A0A1F6EJG5"/>
<dbReference type="Pfam" id="PF00889">
    <property type="entry name" value="EF_TS"/>
    <property type="match status" value="1"/>
</dbReference>
<proteinExistence type="inferred from homology"/>
<evidence type="ECO:0000313" key="7">
    <source>
        <dbReference type="EMBL" id="OGG73778.1"/>
    </source>
</evidence>
<dbReference type="InterPro" id="IPR009060">
    <property type="entry name" value="UBA-like_sf"/>
</dbReference>
<dbReference type="SUPFAM" id="SSF54713">
    <property type="entry name" value="Elongation factor Ts (EF-Ts), dimerisation domain"/>
    <property type="match status" value="1"/>
</dbReference>
<dbReference type="InterPro" id="IPR036402">
    <property type="entry name" value="EF-Ts_dimer_sf"/>
</dbReference>
<dbReference type="Gene3D" id="1.10.286.20">
    <property type="match status" value="1"/>
</dbReference>
<dbReference type="PANTHER" id="PTHR11741:SF0">
    <property type="entry name" value="ELONGATION FACTOR TS, MITOCHONDRIAL"/>
    <property type="match status" value="1"/>
</dbReference>
<dbReference type="HAMAP" id="MF_00050">
    <property type="entry name" value="EF_Ts"/>
    <property type="match status" value="1"/>
</dbReference>
<comment type="function">
    <text evidence="5">Associates with the EF-Tu.GDP complex and induces the exchange of GDP to GTP. It remains bound to the aminoacyl-tRNA.EF-Tu.GTP complex up to the GTP hydrolysis stage on the ribosome.</text>
</comment>
<protein>
    <recommendedName>
        <fullName evidence="2 5">Elongation factor Ts</fullName>
        <shortName evidence="5">EF-Ts</shortName>
    </recommendedName>
</protein>
<comment type="similarity">
    <text evidence="1 5">Belongs to the EF-Ts family.</text>
</comment>
<comment type="subcellular location">
    <subcellularLocation>
        <location evidence="5">Cytoplasm</location>
    </subcellularLocation>
</comment>
<dbReference type="EMBL" id="MFMA01000037">
    <property type="protein sequence ID" value="OGG73778.1"/>
    <property type="molecule type" value="Genomic_DNA"/>
</dbReference>
<accession>A0A1F6EJG5</accession>
<dbReference type="GO" id="GO:0005737">
    <property type="term" value="C:cytoplasm"/>
    <property type="evidence" value="ECO:0007669"/>
    <property type="project" value="UniProtKB-SubCell"/>
</dbReference>
<dbReference type="STRING" id="1798513.A3A40_00935"/>